<keyword evidence="3" id="KW-0813">Transport</keyword>
<organism evidence="10 11">
    <name type="scientific">Gloeophyllum trabeum (strain ATCC 11539 / FP-39264 / Madison 617)</name>
    <name type="common">Brown rot fungus</name>
    <dbReference type="NCBI Taxonomy" id="670483"/>
    <lineage>
        <taxon>Eukaryota</taxon>
        <taxon>Fungi</taxon>
        <taxon>Dikarya</taxon>
        <taxon>Basidiomycota</taxon>
        <taxon>Agaricomycotina</taxon>
        <taxon>Agaricomycetes</taxon>
        <taxon>Gloeophyllales</taxon>
        <taxon>Gloeophyllaceae</taxon>
        <taxon>Gloeophyllum</taxon>
    </lineage>
</organism>
<feature type="domain" description="Nucleoporin Nup133/Nup155-like C-terminal" evidence="8">
    <location>
        <begin position="713"/>
        <end position="1083"/>
    </location>
</feature>
<dbReference type="Proteomes" id="UP000030669">
    <property type="component" value="Unassembled WGS sequence"/>
</dbReference>
<evidence type="ECO:0000313" key="11">
    <source>
        <dbReference type="Proteomes" id="UP000030669"/>
    </source>
</evidence>
<protein>
    <recommendedName>
        <fullName evidence="12">Nucleoporin Nup133/Nup155-like C-terminal domain-containing protein</fullName>
    </recommendedName>
</protein>
<dbReference type="GO" id="GO:0017056">
    <property type="term" value="F:structural constituent of nuclear pore"/>
    <property type="evidence" value="ECO:0007669"/>
    <property type="project" value="InterPro"/>
</dbReference>
<dbReference type="Gene3D" id="1.20.58.1380">
    <property type="match status" value="1"/>
</dbReference>
<evidence type="ECO:0000256" key="4">
    <source>
        <dbReference type="ARBA" id="ARBA00022816"/>
    </source>
</evidence>
<dbReference type="SUPFAM" id="SSF117289">
    <property type="entry name" value="Nucleoporin domain"/>
    <property type="match status" value="1"/>
</dbReference>
<keyword evidence="5" id="KW-0653">Protein transport</keyword>
<dbReference type="InterPro" id="IPR015943">
    <property type="entry name" value="WD40/YVTN_repeat-like_dom_sf"/>
</dbReference>
<proteinExistence type="inferred from homology"/>
<dbReference type="GO" id="GO:0016973">
    <property type="term" value="P:poly(A)+ mRNA export from nucleus"/>
    <property type="evidence" value="ECO:0007669"/>
    <property type="project" value="TreeGrafter"/>
</dbReference>
<accession>S7QEM5</accession>
<dbReference type="GO" id="GO:0006606">
    <property type="term" value="P:protein import into nucleus"/>
    <property type="evidence" value="ECO:0007669"/>
    <property type="project" value="TreeGrafter"/>
</dbReference>
<dbReference type="eggNOG" id="KOG4121">
    <property type="taxonomic scope" value="Eukaryota"/>
</dbReference>
<dbReference type="STRING" id="670483.S7QEM5"/>
<feature type="domain" description="Nucleoporin Nup133/Nup155-like N-terminal" evidence="9">
    <location>
        <begin position="47"/>
        <end position="328"/>
    </location>
</feature>
<evidence type="ECO:0000256" key="1">
    <source>
        <dbReference type="ARBA" id="ARBA00004259"/>
    </source>
</evidence>
<dbReference type="InterPro" id="IPR037624">
    <property type="entry name" value="Nup133-like"/>
</dbReference>
<keyword evidence="11" id="KW-1185">Reference proteome</keyword>
<dbReference type="GO" id="GO:0031080">
    <property type="term" value="C:nuclear pore outer ring"/>
    <property type="evidence" value="ECO:0007669"/>
    <property type="project" value="TreeGrafter"/>
</dbReference>
<dbReference type="Pfam" id="PF03177">
    <property type="entry name" value="Nucleoporin_C"/>
    <property type="match status" value="1"/>
</dbReference>
<dbReference type="KEGG" id="gtr:GLOTRDRAFT_57100"/>
<keyword evidence="4" id="KW-0509">mRNA transport</keyword>
<dbReference type="Gene3D" id="1.25.40.700">
    <property type="match status" value="1"/>
</dbReference>
<evidence type="ECO:0000256" key="3">
    <source>
        <dbReference type="ARBA" id="ARBA00022448"/>
    </source>
</evidence>
<evidence type="ECO:0008006" key="12">
    <source>
        <dbReference type="Google" id="ProtNLM"/>
    </source>
</evidence>
<evidence type="ECO:0000256" key="7">
    <source>
        <dbReference type="ARBA" id="ARBA00023242"/>
    </source>
</evidence>
<evidence type="ECO:0000256" key="2">
    <source>
        <dbReference type="ARBA" id="ARBA00005569"/>
    </source>
</evidence>
<keyword evidence="6" id="KW-0811">Translocation</keyword>
<dbReference type="GO" id="GO:0000972">
    <property type="term" value="P:transcription-dependent tethering of RNA polymerase II gene DNA at nuclear periphery"/>
    <property type="evidence" value="ECO:0007669"/>
    <property type="project" value="TreeGrafter"/>
</dbReference>
<dbReference type="InterPro" id="IPR014908">
    <property type="entry name" value="Nucleoporin_Nup133/Nup155_N"/>
</dbReference>
<keyword evidence="7" id="KW-0539">Nucleus</keyword>
<dbReference type="OMA" id="HVATLLW"/>
<dbReference type="AlphaFoldDB" id="S7QEM5"/>
<dbReference type="EMBL" id="KB469298">
    <property type="protein sequence ID" value="EPQ58276.1"/>
    <property type="molecule type" value="Genomic_DNA"/>
</dbReference>
<dbReference type="OrthoDB" id="103454at2759"/>
<dbReference type="Pfam" id="PF08801">
    <property type="entry name" value="Nucleoporin_N"/>
    <property type="match status" value="1"/>
</dbReference>
<name>S7QEM5_GLOTA</name>
<dbReference type="RefSeq" id="XP_007863046.1">
    <property type="nucleotide sequence ID" value="XM_007864855.1"/>
</dbReference>
<evidence type="ECO:0000256" key="5">
    <source>
        <dbReference type="ARBA" id="ARBA00022927"/>
    </source>
</evidence>
<evidence type="ECO:0000256" key="6">
    <source>
        <dbReference type="ARBA" id="ARBA00023010"/>
    </source>
</evidence>
<comment type="similarity">
    <text evidence="2">Belongs to the nucleoporin Nup133 family.</text>
</comment>
<evidence type="ECO:0000259" key="8">
    <source>
        <dbReference type="Pfam" id="PF03177"/>
    </source>
</evidence>
<dbReference type="HOGENOM" id="CLU_008112_0_0_1"/>
<dbReference type="InterPro" id="IPR007187">
    <property type="entry name" value="Nucleoporin_Nup133/Nup155_C"/>
</dbReference>
<sequence length="1165" mass="129563">MSPDRLSSVADDVSMTSDTDRSRISVDSMLRAEGVFARSNELTAIFYANLPVEVKQVLKNADFYRDAYSGDVDASTGFAVVATALTCFVWQHAQALTGTPTCYIFSCPPDLALGTTPLHVLVPFGSGREPGLILIASSGEIRFWDSIAIGLAGGEHYVSIQLKLASGETVTTLTRSDAVTYVASTSSGRLLRLTVTSSGSKYHISHHTFSRPESAPGFSQYFSSLWTPPTVPQAEGGYVSSVALGKGDETGRDVWALVDTRIQKWNMTAEDWEELVFDEDAMGKIRTAIRRTSWSNIPPRDIDLDLELLDLAVEKSGKLVILCSYAGTEYDLERSTFPRRVYFVAHVTLVGETLTVEKVAIVPYQTTSSSGAPMHARMKLLASGELMAVQFGDAVALCARDTAYRDRIALKSATDRTLGLGAVEHASELLIMTATTIMKVMVDMEQVNEFDAETGEANIIKSIMTQAVLYGSNPENPLSFSFPPDVDEGSLMSGAIQLSESILGSDPTLVRPNVDMQAQLSGREELLGFLIQFINDNAVLPKVSQACRQQLMSNAQKQHAALELWTMLNKFQSAGLHHSVLAEGIRNYFYDLNEEHHDPDRAFFRSKVADLGRLMVYVMDVTRRSSYEMNRNLLGALTEANRVVYMVLDSAMAYRRQHGATYGVQEPMYNPWTSAPPMIDILFELFNMTAKIVEAPTAEVGSAAGYTRQELRKQIPDIGFLLFACMTERTQWLQSPVAADQPGNDKERMDLEERFTQSRPTILDTIRRIGYPDKAFALAEHYHDLRSLASLCHKEKVYPPEENPYADKIRACLDRFREAFAIELFQWYVENGELRTLFAQQEEYGDYIDLYFSHRPNPAISWIKDMGKSRYGAASQALLSVAKKESTLEVRHLMLSIGKLSQLARLHEPEASIDEDVLSAFHDGLDFISVHENLRDKFKAILSTHHGKMSLDAQVDMIARVTAKSLAGRKPILRVFKDLVRQLLQGKALSVEDIVDLLTLKDNTAHEIYDYSTALQILSEAKDLPEVRVQNAMRAVWRRIYSHDDWDALKQTSGLSDDEVTDRLKDTALYITLCAVYGNGGTAVLYPTSCAKPPSKEVIAARFPGMDPDGVDALVEEYRQEGDAIISAGIEENGMWERVMHLVQARQSEKADVSGNTEGDVFMED</sequence>
<comment type="subcellular location">
    <subcellularLocation>
        <location evidence="1">Nucleus envelope</location>
    </subcellularLocation>
</comment>
<dbReference type="Gene3D" id="2.130.10.10">
    <property type="entry name" value="YVTN repeat-like/Quinoprotein amine dehydrogenase"/>
    <property type="match status" value="1"/>
</dbReference>
<dbReference type="PANTHER" id="PTHR13405:SF11">
    <property type="entry name" value="NUCLEAR PORE COMPLEX PROTEIN NUP133"/>
    <property type="match status" value="1"/>
</dbReference>
<gene>
    <name evidence="10" type="ORF">GLOTRDRAFT_57100</name>
</gene>
<dbReference type="GeneID" id="19307158"/>
<reference evidence="10 11" key="1">
    <citation type="journal article" date="2012" name="Science">
        <title>The Paleozoic origin of enzymatic lignin decomposition reconstructed from 31 fungal genomes.</title>
        <authorList>
            <person name="Floudas D."/>
            <person name="Binder M."/>
            <person name="Riley R."/>
            <person name="Barry K."/>
            <person name="Blanchette R.A."/>
            <person name="Henrissat B."/>
            <person name="Martinez A.T."/>
            <person name="Otillar R."/>
            <person name="Spatafora J.W."/>
            <person name="Yadav J.S."/>
            <person name="Aerts A."/>
            <person name="Benoit I."/>
            <person name="Boyd A."/>
            <person name="Carlson A."/>
            <person name="Copeland A."/>
            <person name="Coutinho P.M."/>
            <person name="de Vries R.P."/>
            <person name="Ferreira P."/>
            <person name="Findley K."/>
            <person name="Foster B."/>
            <person name="Gaskell J."/>
            <person name="Glotzer D."/>
            <person name="Gorecki P."/>
            <person name="Heitman J."/>
            <person name="Hesse C."/>
            <person name="Hori C."/>
            <person name="Igarashi K."/>
            <person name="Jurgens J.A."/>
            <person name="Kallen N."/>
            <person name="Kersten P."/>
            <person name="Kohler A."/>
            <person name="Kuees U."/>
            <person name="Kumar T.K.A."/>
            <person name="Kuo A."/>
            <person name="LaButti K."/>
            <person name="Larrondo L.F."/>
            <person name="Lindquist E."/>
            <person name="Ling A."/>
            <person name="Lombard V."/>
            <person name="Lucas S."/>
            <person name="Lundell T."/>
            <person name="Martin R."/>
            <person name="McLaughlin D.J."/>
            <person name="Morgenstern I."/>
            <person name="Morin E."/>
            <person name="Murat C."/>
            <person name="Nagy L.G."/>
            <person name="Nolan M."/>
            <person name="Ohm R.A."/>
            <person name="Patyshakuliyeva A."/>
            <person name="Rokas A."/>
            <person name="Ruiz-Duenas F.J."/>
            <person name="Sabat G."/>
            <person name="Salamov A."/>
            <person name="Samejima M."/>
            <person name="Schmutz J."/>
            <person name="Slot J.C."/>
            <person name="St John F."/>
            <person name="Stenlid J."/>
            <person name="Sun H."/>
            <person name="Sun S."/>
            <person name="Syed K."/>
            <person name="Tsang A."/>
            <person name="Wiebenga A."/>
            <person name="Young D."/>
            <person name="Pisabarro A."/>
            <person name="Eastwood D.C."/>
            <person name="Martin F."/>
            <person name="Cullen D."/>
            <person name="Grigoriev I.V."/>
            <person name="Hibbett D.S."/>
        </authorList>
    </citation>
    <scope>NUCLEOTIDE SEQUENCE [LARGE SCALE GENOMIC DNA]</scope>
    <source>
        <strain evidence="10 11">ATCC 11539</strain>
    </source>
</reference>
<evidence type="ECO:0000259" key="9">
    <source>
        <dbReference type="Pfam" id="PF08801"/>
    </source>
</evidence>
<evidence type="ECO:0000313" key="10">
    <source>
        <dbReference type="EMBL" id="EPQ58276.1"/>
    </source>
</evidence>
<dbReference type="PANTHER" id="PTHR13405">
    <property type="entry name" value="NUCLEAR PORE COMPLEX PROTEIN NUP133"/>
    <property type="match status" value="1"/>
</dbReference>